<sequence>MQQDYVPRLGDEFPALASRECGTSPYTSKLVLYSVLDDGYGRYFNEIFDEDDKLSPYFIQDIGTPFQERLRSQREACVKLAVQYAADKKLHIAEWRSSWRRTALRDGVEDKIDRYPVGGLGNAFISYLGGGLSLVDSLVAKQALFDFISCGAAVQKVFTPQERASFLYSSLRAGATWYPQNLCSKEFFEKVSSAAAAFASQELGMTEHKATFVGVTFGWTAKHGNEWHLYGDLVTANLFSCKAEALPGLFGVVSAAAPPGMIEAMYNATYVCVVAVESEVRSFPEMLDDVMIYNFPTSAITSCKWVGLLPSILGPYKLHKREISAGIRKAKKEGIYSG</sequence>
<organism evidence="1 2">
    <name type="scientific">Pseudoflavonifractor capillosus ATCC 29799</name>
    <dbReference type="NCBI Taxonomy" id="411467"/>
    <lineage>
        <taxon>Bacteria</taxon>
        <taxon>Bacillati</taxon>
        <taxon>Bacillota</taxon>
        <taxon>Clostridia</taxon>
        <taxon>Eubacteriales</taxon>
        <taxon>Oscillospiraceae</taxon>
        <taxon>Pseudoflavonifractor</taxon>
    </lineage>
</organism>
<evidence type="ECO:0000313" key="2">
    <source>
        <dbReference type="Proteomes" id="UP000003639"/>
    </source>
</evidence>
<protein>
    <submittedName>
        <fullName evidence="1">Uncharacterized protein</fullName>
    </submittedName>
</protein>
<accession>A6NY28</accession>
<reference evidence="1 2" key="2">
    <citation type="submission" date="2007-06" db="EMBL/GenBank/DDBJ databases">
        <title>Draft genome sequence of Pseudoflavonifractor capillosus ATCC 29799.</title>
        <authorList>
            <person name="Sudarsanam P."/>
            <person name="Ley R."/>
            <person name="Guruge J."/>
            <person name="Turnbaugh P.J."/>
            <person name="Mahowald M."/>
            <person name="Liep D."/>
            <person name="Gordon J."/>
        </authorList>
    </citation>
    <scope>NUCLEOTIDE SEQUENCE [LARGE SCALE GENOMIC DNA]</scope>
    <source>
        <strain evidence="1 2">ATCC 29799</strain>
    </source>
</reference>
<evidence type="ECO:0000313" key="1">
    <source>
        <dbReference type="EMBL" id="EDM99198.1"/>
    </source>
</evidence>
<reference evidence="1 2" key="1">
    <citation type="submission" date="2007-04" db="EMBL/GenBank/DDBJ databases">
        <authorList>
            <person name="Fulton L."/>
            <person name="Clifton S."/>
            <person name="Fulton B."/>
            <person name="Xu J."/>
            <person name="Minx P."/>
            <person name="Pepin K.H."/>
            <person name="Johnson M."/>
            <person name="Thiruvilangam P."/>
            <person name="Bhonagiri V."/>
            <person name="Nash W.E."/>
            <person name="Mardis E.R."/>
            <person name="Wilson R.K."/>
        </authorList>
    </citation>
    <scope>NUCLEOTIDE SEQUENCE [LARGE SCALE GENOMIC DNA]</scope>
    <source>
        <strain evidence="1 2">ATCC 29799</strain>
    </source>
</reference>
<keyword evidence="2" id="KW-1185">Reference proteome</keyword>
<dbReference type="STRING" id="411467.BACCAP_03127"/>
<name>A6NY28_9FIRM</name>
<dbReference type="AlphaFoldDB" id="A6NY28"/>
<comment type="caution">
    <text evidence="1">The sequence shown here is derived from an EMBL/GenBank/DDBJ whole genome shotgun (WGS) entry which is preliminary data.</text>
</comment>
<gene>
    <name evidence="1" type="ORF">BACCAP_03127</name>
</gene>
<proteinExistence type="predicted"/>
<dbReference type="RefSeq" id="WP_006573635.1">
    <property type="nucleotide sequence ID" value="NZ_AAXG02000028.1"/>
</dbReference>
<dbReference type="EMBL" id="AAXG02000028">
    <property type="protein sequence ID" value="EDM99198.1"/>
    <property type="molecule type" value="Genomic_DNA"/>
</dbReference>
<dbReference type="Proteomes" id="UP000003639">
    <property type="component" value="Unassembled WGS sequence"/>
</dbReference>